<evidence type="ECO:0000313" key="1">
    <source>
        <dbReference type="EMBL" id="MED6151639.1"/>
    </source>
</evidence>
<dbReference type="EMBL" id="JASCZI010091989">
    <property type="protein sequence ID" value="MED6151639.1"/>
    <property type="molecule type" value="Genomic_DNA"/>
</dbReference>
<dbReference type="PANTHER" id="PTHR33144">
    <property type="entry name" value="OS10G0409366 PROTEIN-RELATED"/>
    <property type="match status" value="1"/>
</dbReference>
<comment type="caution">
    <text evidence="1">The sequence shown here is derived from an EMBL/GenBank/DDBJ whole genome shotgun (WGS) entry which is preliminary data.</text>
</comment>
<protein>
    <submittedName>
        <fullName evidence="1">Uncharacterized protein</fullName>
    </submittedName>
</protein>
<dbReference type="Proteomes" id="UP001341840">
    <property type="component" value="Unassembled WGS sequence"/>
</dbReference>
<dbReference type="PANTHER" id="PTHR33144:SF16">
    <property type="entry name" value="OS02G0129000 PROTEIN"/>
    <property type="match status" value="1"/>
</dbReference>
<proteinExistence type="predicted"/>
<evidence type="ECO:0000313" key="2">
    <source>
        <dbReference type="Proteomes" id="UP001341840"/>
    </source>
</evidence>
<gene>
    <name evidence="1" type="ORF">PIB30_084400</name>
</gene>
<keyword evidence="2" id="KW-1185">Reference proteome</keyword>
<organism evidence="1 2">
    <name type="scientific">Stylosanthes scabra</name>
    <dbReference type="NCBI Taxonomy" id="79078"/>
    <lineage>
        <taxon>Eukaryota</taxon>
        <taxon>Viridiplantae</taxon>
        <taxon>Streptophyta</taxon>
        <taxon>Embryophyta</taxon>
        <taxon>Tracheophyta</taxon>
        <taxon>Spermatophyta</taxon>
        <taxon>Magnoliopsida</taxon>
        <taxon>eudicotyledons</taxon>
        <taxon>Gunneridae</taxon>
        <taxon>Pentapetalae</taxon>
        <taxon>rosids</taxon>
        <taxon>fabids</taxon>
        <taxon>Fabales</taxon>
        <taxon>Fabaceae</taxon>
        <taxon>Papilionoideae</taxon>
        <taxon>50 kb inversion clade</taxon>
        <taxon>dalbergioids sensu lato</taxon>
        <taxon>Dalbergieae</taxon>
        <taxon>Pterocarpus clade</taxon>
        <taxon>Stylosanthes</taxon>
    </lineage>
</organism>
<accession>A0ABU6TT41</accession>
<sequence>MEQREKVTFYMGQPVGPTSQSVCNLTSFLGTLGRNKRVVNLCYTSWVAVPPEKKKFTWDYTNAKFILPENTEKWVVQSVRDAWKRFKGKIKQKHFLPYDNVEDMVKNRPMQVPPSEFIRLMLYWSHPLIETISEKNKEHSRQQKYPHRMAQSISQECEQPCAKHMELMKSQRGLKYSSLHAQIEKGKNLMRQLNMLLMSLKAGKLLERQKRKLSSPYLGKNN</sequence>
<name>A0ABU6TT41_9FABA</name>
<reference evidence="1 2" key="1">
    <citation type="journal article" date="2023" name="Plants (Basel)">
        <title>Bridging the Gap: Combining Genomics and Transcriptomics Approaches to Understand Stylosanthes scabra, an Orphan Legume from the Brazilian Caatinga.</title>
        <authorList>
            <person name="Ferreira-Neto J.R.C."/>
            <person name="da Silva M.D."/>
            <person name="Binneck E."/>
            <person name="de Melo N.F."/>
            <person name="da Silva R.H."/>
            <person name="de Melo A.L.T.M."/>
            <person name="Pandolfi V."/>
            <person name="Bustamante F.O."/>
            <person name="Brasileiro-Vidal A.C."/>
            <person name="Benko-Iseppon A.M."/>
        </authorList>
    </citation>
    <scope>NUCLEOTIDE SEQUENCE [LARGE SCALE GENOMIC DNA]</scope>
    <source>
        <tissue evidence="1">Leaves</tissue>
    </source>
</reference>